<dbReference type="STRING" id="1851148.SMSP2_02504"/>
<evidence type="ECO:0000256" key="3">
    <source>
        <dbReference type="SAM" id="Coils"/>
    </source>
</evidence>
<evidence type="ECO:0000256" key="4">
    <source>
        <dbReference type="SAM" id="MobiDB-lite"/>
    </source>
</evidence>
<dbReference type="InterPro" id="IPR037118">
    <property type="entry name" value="Val-tRNA_synth_C_sf"/>
</dbReference>
<reference evidence="7" key="1">
    <citation type="submission" date="2017-02" db="EMBL/GenBank/DDBJ databases">
        <title>Comparative genomics and description of representatives of a novel lineage of planctomycetes thriving in anoxic sediments.</title>
        <authorList>
            <person name="Spring S."/>
            <person name="Bunk B."/>
            <person name="Sproer C."/>
        </authorList>
    </citation>
    <scope>NUCLEOTIDE SEQUENCE [LARGE SCALE GENOMIC DNA]</scope>
    <source>
        <strain evidence="7">SM-Chi-D1</strain>
    </source>
</reference>
<dbReference type="OrthoDB" id="9760950at2"/>
<dbReference type="GO" id="GO:0016887">
    <property type="term" value="F:ATP hydrolysis activity"/>
    <property type="evidence" value="ECO:0007669"/>
    <property type="project" value="InterPro"/>
</dbReference>
<accession>A0A1R7T611</accession>
<keyword evidence="2 6" id="KW-0067">ATP-binding</keyword>
<dbReference type="NCBIfam" id="NF000355">
    <property type="entry name" value="ribo_prot_ABC_F"/>
    <property type="match status" value="1"/>
</dbReference>
<dbReference type="GO" id="GO:0005524">
    <property type="term" value="F:ATP binding"/>
    <property type="evidence" value="ECO:0007669"/>
    <property type="project" value="UniProtKB-KW"/>
</dbReference>
<organism evidence="6 7">
    <name type="scientific">Limihaloglobus sulfuriphilus</name>
    <dbReference type="NCBI Taxonomy" id="1851148"/>
    <lineage>
        <taxon>Bacteria</taxon>
        <taxon>Pseudomonadati</taxon>
        <taxon>Planctomycetota</taxon>
        <taxon>Phycisphaerae</taxon>
        <taxon>Sedimentisphaerales</taxon>
        <taxon>Sedimentisphaeraceae</taxon>
        <taxon>Limihaloglobus</taxon>
    </lineage>
</organism>
<dbReference type="AlphaFoldDB" id="A0A1R7T611"/>
<dbReference type="InterPro" id="IPR027417">
    <property type="entry name" value="P-loop_NTPase"/>
</dbReference>
<dbReference type="PROSITE" id="PS50893">
    <property type="entry name" value="ABC_TRANSPORTER_2"/>
    <property type="match status" value="2"/>
</dbReference>
<keyword evidence="7" id="KW-1185">Reference proteome</keyword>
<evidence type="ECO:0000313" key="7">
    <source>
        <dbReference type="Proteomes" id="UP000188181"/>
    </source>
</evidence>
<dbReference type="InterPro" id="IPR017871">
    <property type="entry name" value="ABC_transporter-like_CS"/>
</dbReference>
<dbReference type="PANTHER" id="PTHR42855:SF2">
    <property type="entry name" value="DRUG RESISTANCE ABC TRANSPORTER,ATP-BINDING PROTEIN"/>
    <property type="match status" value="1"/>
</dbReference>
<feature type="compositionally biased region" description="Basic and acidic residues" evidence="4">
    <location>
        <begin position="555"/>
        <end position="569"/>
    </location>
</feature>
<gene>
    <name evidence="6" type="primary">yheS</name>
    <name evidence="6" type="ORF">SMSP2_02504</name>
</gene>
<dbReference type="Pfam" id="PF16326">
    <property type="entry name" value="ABC_tran_CTD"/>
    <property type="match status" value="1"/>
</dbReference>
<dbReference type="InterPro" id="IPR032781">
    <property type="entry name" value="ABC_tran_Xtn"/>
</dbReference>
<dbReference type="Gene3D" id="3.40.50.300">
    <property type="entry name" value="P-loop containing nucleotide triphosphate hydrolases"/>
    <property type="match status" value="2"/>
</dbReference>
<feature type="region of interest" description="Disordered" evidence="4">
    <location>
        <begin position="555"/>
        <end position="577"/>
    </location>
</feature>
<feature type="domain" description="ABC transporter" evidence="5">
    <location>
        <begin position="4"/>
        <end position="260"/>
    </location>
</feature>
<dbReference type="GO" id="GO:0003677">
    <property type="term" value="F:DNA binding"/>
    <property type="evidence" value="ECO:0007669"/>
    <property type="project" value="InterPro"/>
</dbReference>
<dbReference type="PANTHER" id="PTHR42855">
    <property type="entry name" value="ABC TRANSPORTER ATP-BINDING SUBUNIT"/>
    <property type="match status" value="1"/>
</dbReference>
<keyword evidence="1" id="KW-0547">Nucleotide-binding</keyword>
<evidence type="ECO:0000256" key="2">
    <source>
        <dbReference type="ARBA" id="ARBA00022840"/>
    </source>
</evidence>
<evidence type="ECO:0000313" key="6">
    <source>
        <dbReference type="EMBL" id="AQQ72123.1"/>
    </source>
</evidence>
<dbReference type="SUPFAM" id="SSF52540">
    <property type="entry name" value="P-loop containing nucleoside triphosphate hydrolases"/>
    <property type="match status" value="2"/>
</dbReference>
<sequence>MPLITIENLDKSYPNKDLFENAGVSFFRGEKVGLIGANGSGKTTLFKMILGEETPDSGTINLRKGARVGYLPQEPVFKKHKTVIEIMHEAVAYIIELREQVEAAAAALAGLEGAKLESAMETYDRLNHRFELLGGYSFESRIRSILAGVGIGEELYDEPVTSLSGGQLSRLGLAQVLAGGADMLLLDEPTNHLDLLAIEWLEKYLRSYPGAAIIISHDRYLLEKTVVKIIELDRRQIRTWKGSYSQYLENKAVFELQNRREEEKMREKIASEQDFVDRNRNDVGMSKVARGRAGRLEQLKDQYAEQFRGTPADNRKLDFRFAPVKHHSHKILNIQDLAKSFDNINLFEGFSLEIIKEQRLAITGPNGTGKTTLLKMILDKLKPTAGIIERGASLTFGYMDQHGSELVADNQVIDEILRIKPEFLPADARNILGAFLFSGDDVFKKVSELSGGERSRLMLCRLVVTSPDVLILDEPTNHLDISSKEALENALLEYDGTIIAVSHDRYFIDKIATELLVMGTGELGGKQMGRLELIDADKQLYTRWQTLILERTAAKDAPAKKQNGPDKPAHTPKRQAPPEIKRFNKYRMEQIEEFIMDTEQRIVDIQAKFGDETVYKNHEKLAALQAELAEQKTELDLLYQAYEWKMG</sequence>
<dbReference type="InterPro" id="IPR032524">
    <property type="entry name" value="ABC_tran_C"/>
</dbReference>
<proteinExistence type="predicted"/>
<dbReference type="InterPro" id="IPR051309">
    <property type="entry name" value="ABCF_ATPase"/>
</dbReference>
<dbReference type="SMART" id="SM00382">
    <property type="entry name" value="AAA"/>
    <property type="match status" value="2"/>
</dbReference>
<dbReference type="FunFam" id="3.40.50.300:FF:000011">
    <property type="entry name" value="Putative ABC transporter ATP-binding component"/>
    <property type="match status" value="1"/>
</dbReference>
<dbReference type="InterPro" id="IPR003593">
    <property type="entry name" value="AAA+_ATPase"/>
</dbReference>
<dbReference type="EMBL" id="CP019646">
    <property type="protein sequence ID" value="AQQ72123.1"/>
    <property type="molecule type" value="Genomic_DNA"/>
</dbReference>
<dbReference type="InterPro" id="IPR003439">
    <property type="entry name" value="ABC_transporter-like_ATP-bd"/>
</dbReference>
<dbReference type="KEGG" id="pbas:SMSP2_02504"/>
<evidence type="ECO:0000259" key="5">
    <source>
        <dbReference type="PROSITE" id="PS50893"/>
    </source>
</evidence>
<evidence type="ECO:0000256" key="1">
    <source>
        <dbReference type="ARBA" id="ARBA00022741"/>
    </source>
</evidence>
<dbReference type="PROSITE" id="PS00211">
    <property type="entry name" value="ABC_TRANSPORTER_1"/>
    <property type="match status" value="2"/>
</dbReference>
<feature type="domain" description="ABC transporter" evidence="5">
    <location>
        <begin position="332"/>
        <end position="545"/>
    </location>
</feature>
<protein>
    <submittedName>
        <fullName evidence="6">Putative ABC transporter ATP-binding protein YheS</fullName>
    </submittedName>
</protein>
<dbReference type="Pfam" id="PF12848">
    <property type="entry name" value="ABC_tran_Xtn"/>
    <property type="match status" value="1"/>
</dbReference>
<dbReference type="Pfam" id="PF00005">
    <property type="entry name" value="ABC_tran"/>
    <property type="match status" value="2"/>
</dbReference>
<keyword evidence="3" id="KW-0175">Coiled coil</keyword>
<dbReference type="RefSeq" id="WP_146684347.1">
    <property type="nucleotide sequence ID" value="NZ_CP019646.1"/>
</dbReference>
<feature type="coiled-coil region" evidence="3">
    <location>
        <begin position="588"/>
        <end position="641"/>
    </location>
</feature>
<name>A0A1R7T611_9BACT</name>
<dbReference type="Gene3D" id="1.10.287.380">
    <property type="entry name" value="Valyl-tRNA synthetase, C-terminal domain"/>
    <property type="match status" value="1"/>
</dbReference>
<dbReference type="CDD" id="cd03221">
    <property type="entry name" value="ABCF_EF-3"/>
    <property type="match status" value="2"/>
</dbReference>
<dbReference type="Proteomes" id="UP000188181">
    <property type="component" value="Chromosome"/>
</dbReference>